<feature type="domain" description="AMP-dependent synthetase/ligase" evidence="2">
    <location>
        <begin position="45"/>
        <end position="411"/>
    </location>
</feature>
<reference evidence="3 4" key="1">
    <citation type="submission" date="2015-04" db="EMBL/GenBank/DDBJ databases">
        <title>Draft genome sequence of bacteremic isolate Catabacter hongkongensis type strain HKU16T.</title>
        <authorList>
            <person name="Lau S.K."/>
            <person name="Teng J.L."/>
            <person name="Huang Y."/>
            <person name="Curreem S.O."/>
            <person name="Tsui S.K."/>
            <person name="Woo P.C."/>
        </authorList>
    </citation>
    <scope>NUCLEOTIDE SEQUENCE [LARGE SCALE GENOMIC DNA]</scope>
    <source>
        <strain evidence="3 4">HKU16</strain>
    </source>
</reference>
<keyword evidence="3" id="KW-0436">Ligase</keyword>
<dbReference type="InterPro" id="IPR042099">
    <property type="entry name" value="ANL_N_sf"/>
</dbReference>
<proteinExistence type="predicted"/>
<evidence type="ECO:0000313" key="4">
    <source>
        <dbReference type="Proteomes" id="UP000034076"/>
    </source>
</evidence>
<dbReference type="InterPro" id="IPR045851">
    <property type="entry name" value="AMP-bd_C_sf"/>
</dbReference>
<name>A0A0M2NK66_9FIRM</name>
<gene>
    <name evidence="3" type="ORF">CHK_1768</name>
</gene>
<sequence length="555" mass="62362">MEYNQKTDRKEKNLRDMLHHAGHVYKGRDMLRIRTEGRQIRGIGHQTFMDDMNALGNALLGLGLADKNIAIIGPTSYEWLVSYFAVLCGVGAAVPIDKELQDDEIANIIADSEAACVIFAGEYQDTMQSIAASLPEAICYIDMDLPEAEDDYLGLYGLIEQGKQESRGYEQREIDETRMASLLYTSGTTGKSKGVMLSQKSILAASEGGLSLLEIGKVCLSVLPVHHSFECTHGIVMMIQNGTTICINNSLRYFADNLKLFQPDAVFLVPLFIERLEYMIWKDAREKNGEEELRTLIAKSNDEMKRGIDNRDEYFRDIKELFGGNLKLLLCGGAPLPARLMRSFREMGIMLVVGYGITECSPLVSVNGNRCYRDGSAGVPIPCCEVKIVDADGNGEGEIWVKGDNVMLGYYKNEQATRQAMKDGWFDTGDIGHFDEEGFLFVTGRKKNLIVLSNGKNVYPEEIEDFIKQRIPYISEIVVYAPLVNGMNEKRLCAEVYLQEEYTAGKEAEEIRAKLEQDIQKVNRQLPAFKSIQQLKIRDSEFAKTTKKSIKRFSI</sequence>
<dbReference type="SUPFAM" id="SSF56801">
    <property type="entry name" value="Acetyl-CoA synthetase-like"/>
    <property type="match status" value="1"/>
</dbReference>
<dbReference type="EMBL" id="LAYJ01000101">
    <property type="protein sequence ID" value="KKI50842.1"/>
    <property type="molecule type" value="Genomic_DNA"/>
</dbReference>
<comment type="caution">
    <text evidence="3">The sequence shown here is derived from an EMBL/GenBank/DDBJ whole genome shotgun (WGS) entry which is preliminary data.</text>
</comment>
<dbReference type="PANTHER" id="PTHR43272">
    <property type="entry name" value="LONG-CHAIN-FATTY-ACID--COA LIGASE"/>
    <property type="match status" value="1"/>
</dbReference>
<dbReference type="PROSITE" id="PS00455">
    <property type="entry name" value="AMP_BINDING"/>
    <property type="match status" value="1"/>
</dbReference>
<evidence type="ECO:0000313" key="3">
    <source>
        <dbReference type="EMBL" id="KKI50842.1"/>
    </source>
</evidence>
<dbReference type="EC" id="6.2.1.3" evidence="3"/>
<dbReference type="STRING" id="270498.CHK_1768"/>
<dbReference type="InterPro" id="IPR020845">
    <property type="entry name" value="AMP-binding_CS"/>
</dbReference>
<protein>
    <submittedName>
        <fullName evidence="3">Long-chain-fatty-acid--CoA ligase</fullName>
        <ecNumber evidence="3">6.2.1.3</ecNumber>
    </submittedName>
</protein>
<dbReference type="Gene3D" id="3.30.300.30">
    <property type="match status" value="1"/>
</dbReference>
<dbReference type="Gene3D" id="3.40.50.12780">
    <property type="entry name" value="N-terminal domain of ligase-like"/>
    <property type="match status" value="1"/>
</dbReference>
<dbReference type="AlphaFoldDB" id="A0A0M2NK66"/>
<dbReference type="Pfam" id="PF23562">
    <property type="entry name" value="AMP-binding_C_3"/>
    <property type="match status" value="1"/>
</dbReference>
<dbReference type="GO" id="GO:0016020">
    <property type="term" value="C:membrane"/>
    <property type="evidence" value="ECO:0007669"/>
    <property type="project" value="TreeGrafter"/>
</dbReference>
<evidence type="ECO:0000259" key="2">
    <source>
        <dbReference type="Pfam" id="PF00501"/>
    </source>
</evidence>
<dbReference type="GO" id="GO:0004467">
    <property type="term" value="F:long-chain fatty acid-CoA ligase activity"/>
    <property type="evidence" value="ECO:0007669"/>
    <property type="project" value="UniProtKB-EC"/>
</dbReference>
<organism evidence="3 4">
    <name type="scientific">Christensenella hongkongensis</name>
    <dbReference type="NCBI Taxonomy" id="270498"/>
    <lineage>
        <taxon>Bacteria</taxon>
        <taxon>Bacillati</taxon>
        <taxon>Bacillota</taxon>
        <taxon>Clostridia</taxon>
        <taxon>Christensenellales</taxon>
        <taxon>Christensenellaceae</taxon>
        <taxon>Christensenella</taxon>
    </lineage>
</organism>
<comment type="catalytic activity">
    <reaction evidence="1">
        <text>a long-chain fatty acid + ATP + CoA = a long-chain fatty acyl-CoA + AMP + diphosphate</text>
        <dbReference type="Rhea" id="RHEA:15421"/>
        <dbReference type="ChEBI" id="CHEBI:30616"/>
        <dbReference type="ChEBI" id="CHEBI:33019"/>
        <dbReference type="ChEBI" id="CHEBI:57287"/>
        <dbReference type="ChEBI" id="CHEBI:57560"/>
        <dbReference type="ChEBI" id="CHEBI:83139"/>
        <dbReference type="ChEBI" id="CHEBI:456215"/>
        <dbReference type="EC" id="6.2.1.3"/>
    </reaction>
    <physiologicalReaction direction="left-to-right" evidence="1">
        <dbReference type="Rhea" id="RHEA:15422"/>
    </physiologicalReaction>
</comment>
<dbReference type="RefSeq" id="WP_046443622.1">
    <property type="nucleotide sequence ID" value="NZ_LAYJ01000101.1"/>
</dbReference>
<dbReference type="OrthoDB" id="9778383at2"/>
<dbReference type="PANTHER" id="PTHR43272:SF52">
    <property type="entry name" value="AMP-DEPENDENT SYNTHETASE_LIGASE DOMAIN-CONTAINING PROTEIN"/>
    <property type="match status" value="1"/>
</dbReference>
<dbReference type="Pfam" id="PF00501">
    <property type="entry name" value="AMP-binding"/>
    <property type="match status" value="1"/>
</dbReference>
<keyword evidence="4" id="KW-1185">Reference proteome</keyword>
<accession>A0A0M2NK66</accession>
<dbReference type="Proteomes" id="UP000034076">
    <property type="component" value="Unassembled WGS sequence"/>
</dbReference>
<evidence type="ECO:0000256" key="1">
    <source>
        <dbReference type="ARBA" id="ARBA00024484"/>
    </source>
</evidence>
<dbReference type="PATRIC" id="fig|270498.16.peg.2831"/>
<dbReference type="InterPro" id="IPR000873">
    <property type="entry name" value="AMP-dep_synth/lig_dom"/>
</dbReference>